<name>A0A5B7F132_PORTR</name>
<dbReference type="EMBL" id="VSRR010004246">
    <property type="protein sequence ID" value="MPC39056.1"/>
    <property type="molecule type" value="Genomic_DNA"/>
</dbReference>
<feature type="region of interest" description="Disordered" evidence="1">
    <location>
        <begin position="73"/>
        <end position="99"/>
    </location>
</feature>
<dbReference type="Proteomes" id="UP000324222">
    <property type="component" value="Unassembled WGS sequence"/>
</dbReference>
<reference evidence="2 3" key="1">
    <citation type="submission" date="2019-05" db="EMBL/GenBank/DDBJ databases">
        <title>Another draft genome of Portunus trituberculatus and its Hox gene families provides insights of decapod evolution.</title>
        <authorList>
            <person name="Jeong J.-H."/>
            <person name="Song I."/>
            <person name="Kim S."/>
            <person name="Choi T."/>
            <person name="Kim D."/>
            <person name="Ryu S."/>
            <person name="Kim W."/>
        </authorList>
    </citation>
    <scope>NUCLEOTIDE SEQUENCE [LARGE SCALE GENOMIC DNA]</scope>
    <source>
        <tissue evidence="2">Muscle</tissue>
    </source>
</reference>
<sequence length="99" mass="11542">MQAEKKEAEERRKEKKTNIRGCKACYLSQRCGGPWKTLVQGPVKRNTLSLTWWLCWRGVVTLKWTVRAGGTVGGKEKEMEGEMEVEEEEEKRERERVTV</sequence>
<evidence type="ECO:0000313" key="3">
    <source>
        <dbReference type="Proteomes" id="UP000324222"/>
    </source>
</evidence>
<organism evidence="2 3">
    <name type="scientific">Portunus trituberculatus</name>
    <name type="common">Swimming crab</name>
    <name type="synonym">Neptunus trituberculatus</name>
    <dbReference type="NCBI Taxonomy" id="210409"/>
    <lineage>
        <taxon>Eukaryota</taxon>
        <taxon>Metazoa</taxon>
        <taxon>Ecdysozoa</taxon>
        <taxon>Arthropoda</taxon>
        <taxon>Crustacea</taxon>
        <taxon>Multicrustacea</taxon>
        <taxon>Malacostraca</taxon>
        <taxon>Eumalacostraca</taxon>
        <taxon>Eucarida</taxon>
        <taxon>Decapoda</taxon>
        <taxon>Pleocyemata</taxon>
        <taxon>Brachyura</taxon>
        <taxon>Eubrachyura</taxon>
        <taxon>Portunoidea</taxon>
        <taxon>Portunidae</taxon>
        <taxon>Portuninae</taxon>
        <taxon>Portunus</taxon>
    </lineage>
</organism>
<gene>
    <name evidence="2" type="ORF">E2C01_032575</name>
</gene>
<evidence type="ECO:0000313" key="2">
    <source>
        <dbReference type="EMBL" id="MPC39056.1"/>
    </source>
</evidence>
<accession>A0A5B7F132</accession>
<evidence type="ECO:0000256" key="1">
    <source>
        <dbReference type="SAM" id="MobiDB-lite"/>
    </source>
</evidence>
<comment type="caution">
    <text evidence="2">The sequence shown here is derived from an EMBL/GenBank/DDBJ whole genome shotgun (WGS) entry which is preliminary data.</text>
</comment>
<proteinExistence type="predicted"/>
<protein>
    <submittedName>
        <fullName evidence="2">Uncharacterized protein</fullName>
    </submittedName>
</protein>
<keyword evidence="3" id="KW-1185">Reference proteome</keyword>
<feature type="compositionally biased region" description="Acidic residues" evidence="1">
    <location>
        <begin position="81"/>
        <end position="90"/>
    </location>
</feature>
<dbReference type="AlphaFoldDB" id="A0A5B7F132"/>